<dbReference type="InterPro" id="IPR031865">
    <property type="entry name" value="DUF4757"/>
</dbReference>
<dbReference type="GO" id="GO:0051893">
    <property type="term" value="P:regulation of focal adhesion assembly"/>
    <property type="evidence" value="ECO:0007669"/>
    <property type="project" value="TreeGrafter"/>
</dbReference>
<dbReference type="GeneID" id="113107329"/>
<feature type="compositionally biased region" description="Basic and acidic residues" evidence="2">
    <location>
        <begin position="804"/>
        <end position="829"/>
    </location>
</feature>
<feature type="compositionally biased region" description="Acidic residues" evidence="2">
    <location>
        <begin position="738"/>
        <end position="749"/>
    </location>
</feature>
<feature type="compositionally biased region" description="Polar residues" evidence="2">
    <location>
        <begin position="1748"/>
        <end position="1757"/>
    </location>
</feature>
<feature type="compositionally biased region" description="Basic and acidic residues" evidence="2">
    <location>
        <begin position="240"/>
        <end position="264"/>
    </location>
</feature>
<feature type="compositionally biased region" description="Polar residues" evidence="2">
    <location>
        <begin position="1300"/>
        <end position="1319"/>
    </location>
</feature>
<feature type="compositionally biased region" description="Basic and acidic residues" evidence="2">
    <location>
        <begin position="1732"/>
        <end position="1747"/>
    </location>
</feature>
<keyword evidence="1" id="KW-0175">Coiled coil</keyword>
<sequence>MASPGDDSASSAQLDQAESADATPEQAFREAQKWIEAATGRSFGDKDFRSGLENGILLCELLSSIKPGLVKKINRLPAPIAGLDNLTMFLRGCEELGLKGSQLFDPGDLQDTSIRANLTGSDCNRKLKNVLITIYWLGKAANSCAMYNGPTLDLKEFEGLLSMMRKECVNEELESPKRSIRDSGYIDSCESERSDSLSPPRHGREDSFDSLDESFGSRSQNTPSPDTVIRCNSDDSEGDAGQRKLPDVRKDDMSARRVSFKEPRAALPFNQYLPNKSNQTNYIPAPLRKRRSEREEDWRSLSNSTSPVGGERPLRQERVEVLKEGAVESRSLALQKNFTWADEKGVELEEAELKKMRKLEKAGIKVLPASVRYKSPFVNPVEASKAKPPSPDIILRRDNEFMRAAAPHQWDSNEEDEDEEAERKVPDVQKDDLASRRARMNQFKPSVAHHFLPGSCSGKDREKWEGIRLASQHAVLERMEKMAQEKRSQADSASPEVSIITRKDNPFLNPEKDRGKERDEEDKKEVEGRIVVPNPHKDDLARRRTGGGPRPPKDAHQSLVQTSITQSDLETWQRLKINTDSSESDSTGAEVSIITRKDNPFLTSEKDSECKQENEEGTDREKGARVVMPDVKTDDLARRRGKNGPVPQRDPCQSLAQTTINQSDLEKWQKLKMNTESSDDPIVPLCQTCLEKGCHSVASKTKVAKNDLASCQERSSGERRRFVTFGGVTEMESTSWKEEEDEEGEEGQGDEAGKLRYLLSMAPVAVPTIGLGSRLTKRAAGSGDANPEPAPIMPPEPPNPFMFDLKRPLTSTEHRVLEEELAEKVKGEREDDEEDEEEERQPDVEKDDMLARRTGAFQKPANGTSHNRFLPQPGSKRDGATVASLAQKGSIQMGTSGDRDFQYLERNIKTKRTKIGQRNEPVDQVPKTPVPVAVVPEKCPDIVRLSATNTNRPGIYTDDEECGDFQKDEMLAQRTGSYQKSSAGQDLNAFLPKPVAVKHKITPVGGSQSHVKPREQETAPSLDSFALSSVAPPPRDAEDTPRKCPQMMDRQEAGSVGVVGHESLIKDEPITKSPSPKPHQPSRRPLWQEDDDLPPIFRATSVSETESVSLIDMRDEEDELAYLQPHSQSRHEHLHNQYNKLREEEDQWQDDLARWKNRRRSASQDLIKKEEERKMMEKLMSTDGGPGHRRKSIKTYREIVEEKERREQELHEQYCKASTPEEKAAVLQRYALRFTISDAILEKLQLPKLPSAASPMHTSPLHQPEKKLTCTALAEAEDVEPELTTQTHHSVHVDQKTAEKQAQAQPETPEPSSDETTNAPKVLSVPTPVPPVPSKPVPLITPKPYSQPKFSQGLRKSIKSDGLIRVNGDGTLQESRERDDKDSVSCPQVDLSSSPPNPVTQSQLNEELIALEASDLQQSSQTSVSDQEKEAAKKEKECSLSPEEEKRKDISTTPSLSEPEGKQPGPDTVMKLNCVVTTTIVTELTQTQTVPANDTSSTEQLDSDCNSCDLSSAAESTTAEQTSHSLSLTESSHSSNSSRLRWEFFAPTEGTDYSMDCIETPMLNLAKRVDHWTWDPNEERRRQEKWQQEQERLLQEKYQREQEKLKEEWERAQREVEEEERRHHEEERQILEETVTPLTPHTSGLSSNMVTEAPPPTQPSAPCDTIVLSLADWERKQEVLEKQADQSNRHSPDQVNTAAQQNGQRTEPQESQTATPQLQFIQDGSWSHKTKERQEDLKKTASLDRKQSPPQSQTTKMRSGDANPEPAPIMPPEPPNPFMFDLKRPLTSTEHRVLEEELAEKVKGEREDDEEDEEEERQPDVEKDDMLARRTGAFQKPANGTLHNRFLPQPGSKRDGATVASLAQKGSIQMGTSGDRDFQYLERNIKTKRTKIGQRNEPVDQVRKTPVPVAVVPEKCPDIVRLSATNTNRPGIYTDDEECGDFQKDEMLAQRTGSYQKSSAGQDLNAFLPKPVAVKHKITPVCGSQSHVKPREQETAPSLDSFALSSVAPPPRDAEDTPRKCPQMMDRQEAGSVGVVGHESLIKDDPITKSPSPKPHQPSRRPLWQEDDDLPPIFRATSVSETESVSLIDMRDEEDELAYLQPHSQSRHEHLHNQYNKLREEEDQWQDDLARWKNRRRSASQDLIKKEEERKMMEKLMSTDGGPGHRRKSIKTYREIVEEK</sequence>
<feature type="compositionally biased region" description="Polar residues" evidence="2">
    <location>
        <begin position="1390"/>
        <end position="1405"/>
    </location>
</feature>
<dbReference type="OrthoDB" id="15627at2759"/>
<dbReference type="SMART" id="SM00033">
    <property type="entry name" value="CH"/>
    <property type="match status" value="1"/>
</dbReference>
<feature type="region of interest" description="Disordered" evidence="2">
    <location>
        <begin position="1"/>
        <end position="26"/>
    </location>
</feature>
<feature type="compositionally biased region" description="Basic and acidic residues" evidence="2">
    <location>
        <begin position="421"/>
        <end position="435"/>
    </location>
</feature>
<feature type="compositionally biased region" description="Polar residues" evidence="2">
    <location>
        <begin position="216"/>
        <end position="225"/>
    </location>
</feature>
<dbReference type="RefSeq" id="XP_026125541.1">
    <property type="nucleotide sequence ID" value="XM_026269756.1"/>
</dbReference>
<keyword evidence="4" id="KW-1185">Reference proteome</keyword>
<feature type="compositionally biased region" description="Polar residues" evidence="2">
    <location>
        <begin position="1491"/>
        <end position="1500"/>
    </location>
</feature>
<dbReference type="GO" id="GO:0032034">
    <property type="term" value="F:myosin II head/neck binding"/>
    <property type="evidence" value="ECO:0007669"/>
    <property type="project" value="TreeGrafter"/>
</dbReference>
<feature type="coiled-coil region" evidence="1">
    <location>
        <begin position="1131"/>
        <end position="1213"/>
    </location>
</feature>
<feature type="region of interest" description="Disordered" evidence="2">
    <location>
        <begin position="2155"/>
        <end position="2180"/>
    </location>
</feature>
<feature type="compositionally biased region" description="Polar residues" evidence="2">
    <location>
        <begin position="1415"/>
        <end position="1425"/>
    </location>
</feature>
<feature type="compositionally biased region" description="Pro residues" evidence="2">
    <location>
        <begin position="1765"/>
        <end position="1777"/>
    </location>
</feature>
<feature type="region of interest" description="Disordered" evidence="2">
    <location>
        <begin position="1251"/>
        <end position="1469"/>
    </location>
</feature>
<reference evidence="5" key="1">
    <citation type="submission" date="2025-08" db="UniProtKB">
        <authorList>
            <consortium name="RefSeq"/>
        </authorList>
    </citation>
    <scope>IDENTIFICATION</scope>
    <source>
        <strain evidence="5">Wakin</strain>
        <tissue evidence="5">Muscle</tissue>
    </source>
</reference>
<feature type="compositionally biased region" description="Basic and acidic residues" evidence="2">
    <location>
        <begin position="1374"/>
        <end position="1383"/>
    </location>
</feature>
<dbReference type="CDD" id="cd21278">
    <property type="entry name" value="CH_LIMCH1"/>
    <property type="match status" value="1"/>
</dbReference>
<feature type="region of interest" description="Disordered" evidence="2">
    <location>
        <begin position="478"/>
        <end position="652"/>
    </location>
</feature>
<dbReference type="InterPro" id="IPR036872">
    <property type="entry name" value="CH_dom_sf"/>
</dbReference>
<evidence type="ECO:0000259" key="3">
    <source>
        <dbReference type="PROSITE" id="PS50021"/>
    </source>
</evidence>
<dbReference type="PANTHER" id="PTHR15551">
    <property type="entry name" value="LIM DOMAIN ONLY 7"/>
    <property type="match status" value="1"/>
</dbReference>
<feature type="compositionally biased region" description="Acidic residues" evidence="2">
    <location>
        <begin position="830"/>
        <end position="840"/>
    </location>
</feature>
<dbReference type="GO" id="GO:0051496">
    <property type="term" value="P:positive regulation of stress fiber assembly"/>
    <property type="evidence" value="ECO:0007669"/>
    <property type="project" value="TreeGrafter"/>
</dbReference>
<feature type="compositionally biased region" description="Polar residues" evidence="2">
    <location>
        <begin position="1693"/>
        <end position="1727"/>
    </location>
</feature>
<feature type="compositionally biased region" description="Basic and acidic residues" evidence="2">
    <location>
        <begin position="501"/>
        <end position="528"/>
    </location>
</feature>
<feature type="compositionally biased region" description="Pro residues" evidence="2">
    <location>
        <begin position="788"/>
        <end position="800"/>
    </location>
</feature>
<dbReference type="Proteomes" id="UP000515129">
    <property type="component" value="Chromosome 1"/>
</dbReference>
<evidence type="ECO:0000313" key="4">
    <source>
        <dbReference type="Proteomes" id="UP000515129"/>
    </source>
</evidence>
<feature type="compositionally biased region" description="Basic and acidic residues" evidence="2">
    <location>
        <begin position="1426"/>
        <end position="1450"/>
    </location>
</feature>
<feature type="region of interest" description="Disordered" evidence="2">
    <location>
        <begin position="179"/>
        <end position="316"/>
    </location>
</feature>
<dbReference type="Gene3D" id="1.10.418.10">
    <property type="entry name" value="Calponin-like domain"/>
    <property type="match status" value="1"/>
</dbReference>
<accession>A0A6P6PVJ1</accession>
<dbReference type="GO" id="GO:0001725">
    <property type="term" value="C:stress fiber"/>
    <property type="evidence" value="ECO:0007669"/>
    <property type="project" value="TreeGrafter"/>
</dbReference>
<feature type="compositionally biased region" description="Basic and acidic residues" evidence="2">
    <location>
        <begin position="1616"/>
        <end position="1631"/>
    </location>
</feature>
<dbReference type="KEGG" id="caua:113107329"/>
<feature type="compositionally biased region" description="Polar residues" evidence="2">
    <location>
        <begin position="558"/>
        <end position="589"/>
    </location>
</feature>
<organism evidence="4 5">
    <name type="scientific">Carassius auratus</name>
    <name type="common">Goldfish</name>
    <dbReference type="NCBI Taxonomy" id="7957"/>
    <lineage>
        <taxon>Eukaryota</taxon>
        <taxon>Metazoa</taxon>
        <taxon>Chordata</taxon>
        <taxon>Craniata</taxon>
        <taxon>Vertebrata</taxon>
        <taxon>Euteleostomi</taxon>
        <taxon>Actinopterygii</taxon>
        <taxon>Neopterygii</taxon>
        <taxon>Teleostei</taxon>
        <taxon>Ostariophysi</taxon>
        <taxon>Cypriniformes</taxon>
        <taxon>Cyprinidae</taxon>
        <taxon>Cyprininae</taxon>
        <taxon>Carassius</taxon>
    </lineage>
</organism>
<dbReference type="Pfam" id="PF15949">
    <property type="entry name" value="DUF4757"/>
    <property type="match status" value="3"/>
</dbReference>
<feature type="coiled-coil region" evidence="1">
    <location>
        <begin position="2108"/>
        <end position="2149"/>
    </location>
</feature>
<name>A0A6P6PVJ1_CARAU</name>
<evidence type="ECO:0000256" key="2">
    <source>
        <dbReference type="SAM" id="MobiDB-lite"/>
    </source>
</evidence>
<dbReference type="PROSITE" id="PS50021">
    <property type="entry name" value="CH"/>
    <property type="match status" value="1"/>
</dbReference>
<dbReference type="Pfam" id="PF00307">
    <property type="entry name" value="CH"/>
    <property type="match status" value="1"/>
</dbReference>
<protein>
    <submittedName>
        <fullName evidence="5">Mediator of DNA damage checkpoint protein 1-like</fullName>
    </submittedName>
</protein>
<feature type="compositionally biased region" description="Basic and acidic residues" evidence="2">
    <location>
        <begin position="841"/>
        <end position="851"/>
    </location>
</feature>
<dbReference type="FunFam" id="1.10.418.10:FF:000038">
    <property type="entry name" value="LIM and calponin homology domains-containing protein 1"/>
    <property type="match status" value="1"/>
</dbReference>
<feature type="domain" description="Calponin-homology (CH)" evidence="3">
    <location>
        <begin position="25"/>
        <end position="142"/>
    </location>
</feature>
<feature type="compositionally biased region" description="Basic and acidic residues" evidence="2">
    <location>
        <begin position="595"/>
        <end position="624"/>
    </location>
</feature>
<feature type="compositionally biased region" description="Polar residues" evidence="2">
    <location>
        <begin position="1636"/>
        <end position="1650"/>
    </location>
</feature>
<feature type="region of interest" description="Disordered" evidence="2">
    <location>
        <begin position="770"/>
        <end position="898"/>
    </location>
</feature>
<feature type="compositionally biased region" description="Low complexity" evidence="2">
    <location>
        <begin position="1522"/>
        <end position="1533"/>
    </location>
</feature>
<feature type="region of interest" description="Disordered" evidence="2">
    <location>
        <begin position="1490"/>
        <end position="1533"/>
    </location>
</feature>
<evidence type="ECO:0000256" key="1">
    <source>
        <dbReference type="SAM" id="Coils"/>
    </source>
</evidence>
<dbReference type="InterPro" id="IPR001715">
    <property type="entry name" value="CH_dom"/>
</dbReference>
<feature type="compositionally biased region" description="Basic and acidic residues" evidence="2">
    <location>
        <begin position="1818"/>
        <end position="1828"/>
    </location>
</feature>
<feature type="compositionally biased region" description="Basic and acidic residues" evidence="2">
    <location>
        <begin position="1677"/>
        <end position="1692"/>
    </location>
</feature>
<evidence type="ECO:0000313" key="5">
    <source>
        <dbReference type="RefSeq" id="XP_026125541.1"/>
    </source>
</evidence>
<dbReference type="SUPFAM" id="SSF47576">
    <property type="entry name" value="Calponin-homology domain, CH-domain"/>
    <property type="match status" value="1"/>
</dbReference>
<feature type="compositionally biased region" description="Acidic residues" evidence="2">
    <location>
        <begin position="1807"/>
        <end position="1817"/>
    </location>
</feature>
<feature type="region of interest" description="Disordered" evidence="2">
    <location>
        <begin position="722"/>
        <end position="753"/>
    </location>
</feature>
<feature type="compositionally biased region" description="Polar residues" evidence="2">
    <location>
        <begin position="272"/>
        <end position="282"/>
    </location>
</feature>
<feature type="compositionally biased region" description="Low complexity" evidence="2">
    <location>
        <begin position="1503"/>
        <end position="1512"/>
    </location>
</feature>
<proteinExistence type="predicted"/>
<dbReference type="PANTHER" id="PTHR15551:SF4">
    <property type="entry name" value="LIM AND CALPONIN HOMOLOGY DOMAINS-CONTAINING PROTEIN 1 ISOFORM X1"/>
    <property type="match status" value="1"/>
</dbReference>
<feature type="region of interest" description="Disordered" evidence="2">
    <location>
        <begin position="404"/>
        <end position="443"/>
    </location>
</feature>
<feature type="region of interest" description="Disordered" evidence="2">
    <location>
        <begin position="1616"/>
        <end position="1663"/>
    </location>
</feature>
<feature type="region of interest" description="Disordered" evidence="2">
    <location>
        <begin position="1677"/>
        <end position="1875"/>
    </location>
</feature>
<gene>
    <name evidence="5" type="primary">LOC113107329</name>
</gene>
<feature type="compositionally biased region" description="Basic and acidic residues" evidence="2">
    <location>
        <begin position="478"/>
        <end position="489"/>
    </location>
</feature>
<feature type="compositionally biased region" description="Basic and acidic residues" evidence="2">
    <location>
        <begin position="1781"/>
        <end position="1806"/>
    </location>
</feature>
<feature type="region of interest" description="Disordered" evidence="2">
    <location>
        <begin position="1002"/>
        <end position="1093"/>
    </location>
</feature>
<feature type="compositionally biased region" description="Pro residues" evidence="2">
    <location>
        <begin position="1327"/>
        <end position="1341"/>
    </location>
</feature>
<feature type="region of interest" description="Disordered" evidence="2">
    <location>
        <begin position="1983"/>
        <end position="2070"/>
    </location>
</feature>